<organism evidence="1 2">
    <name type="scientific">Microbulbifer epialgicus</name>
    <dbReference type="NCBI Taxonomy" id="393907"/>
    <lineage>
        <taxon>Bacteria</taxon>
        <taxon>Pseudomonadati</taxon>
        <taxon>Pseudomonadota</taxon>
        <taxon>Gammaproteobacteria</taxon>
        <taxon>Cellvibrionales</taxon>
        <taxon>Microbulbiferaceae</taxon>
        <taxon>Microbulbifer</taxon>
    </lineage>
</organism>
<dbReference type="RefSeq" id="WP_371838694.1">
    <property type="nucleotide sequence ID" value="NZ_JBGMEK010000016.1"/>
</dbReference>
<dbReference type="SUPFAM" id="SSF69118">
    <property type="entry name" value="AhpD-like"/>
    <property type="match status" value="1"/>
</dbReference>
<keyword evidence="2" id="KW-1185">Reference proteome</keyword>
<sequence length="183" mass="20518">MSRIPLGALEEFDNKTREFLQSMPPINLAQMLARTGVASEVYALIFALFDDNYLPAEDREIMLFRTCKNSDCSYESNFHKKTAHFSKEIAVAVLSEDISSLNPWAQKLCIASDEMFHEGKMSEASVDAFVCHYGSYDTACRAIFFLSWCNLTTLFVESTGVPLEDDSVLNNIKTPGWMTKGGV</sequence>
<dbReference type="InterPro" id="IPR029032">
    <property type="entry name" value="AhpD-like"/>
</dbReference>
<accession>A0ABV4NZL7</accession>
<evidence type="ECO:0000313" key="2">
    <source>
        <dbReference type="Proteomes" id="UP001569428"/>
    </source>
</evidence>
<dbReference type="EMBL" id="JBGMEK010000016">
    <property type="protein sequence ID" value="MFA0811125.1"/>
    <property type="molecule type" value="Genomic_DNA"/>
</dbReference>
<dbReference type="Gene3D" id="1.20.1290.10">
    <property type="entry name" value="AhpD-like"/>
    <property type="match status" value="1"/>
</dbReference>
<evidence type="ECO:0000313" key="1">
    <source>
        <dbReference type="EMBL" id="MFA0811125.1"/>
    </source>
</evidence>
<comment type="caution">
    <text evidence="1">The sequence shown here is derived from an EMBL/GenBank/DDBJ whole genome shotgun (WGS) entry which is preliminary data.</text>
</comment>
<dbReference type="Proteomes" id="UP001569428">
    <property type="component" value="Unassembled WGS sequence"/>
</dbReference>
<name>A0ABV4NZL7_9GAMM</name>
<protein>
    <recommendedName>
        <fullName evidence="3">Alkylhydroperoxidase family enzyme, contains CxxC motif</fullName>
    </recommendedName>
</protein>
<reference evidence="1 2" key="1">
    <citation type="submission" date="2024-08" db="EMBL/GenBank/DDBJ databases">
        <authorList>
            <person name="Ishaq N."/>
        </authorList>
    </citation>
    <scope>NUCLEOTIDE SEQUENCE [LARGE SCALE GENOMIC DNA]</scope>
    <source>
        <strain evidence="1 2">DSM 18651</strain>
    </source>
</reference>
<evidence type="ECO:0008006" key="3">
    <source>
        <dbReference type="Google" id="ProtNLM"/>
    </source>
</evidence>
<gene>
    <name evidence="1" type="ORF">ACCI49_09360</name>
</gene>
<proteinExistence type="predicted"/>